<feature type="non-terminal residue" evidence="7">
    <location>
        <position position="1"/>
    </location>
</feature>
<evidence type="ECO:0000313" key="7">
    <source>
        <dbReference type="EMBL" id="VAW41936.1"/>
    </source>
</evidence>
<comment type="catalytic activity">
    <reaction evidence="5">
        <text>Endonucleolytic cleavage of DNA to give specific double-stranded fragments with terminal 5'-phosphates.</text>
        <dbReference type="EC" id="3.1.21.4"/>
    </reaction>
</comment>
<accession>A0A3B0WBN1</accession>
<evidence type="ECO:0000256" key="4">
    <source>
        <dbReference type="ARBA" id="ARBA00022801"/>
    </source>
</evidence>
<proteinExistence type="predicted"/>
<dbReference type="EC" id="3.1.21.4" evidence="6"/>
<evidence type="ECO:0000256" key="3">
    <source>
        <dbReference type="ARBA" id="ARBA00022759"/>
    </source>
</evidence>
<keyword evidence="3" id="KW-0255">Endonuclease</keyword>
<keyword evidence="2" id="KW-0680">Restriction system</keyword>
<gene>
    <name evidence="7" type="ORF">MNBD_GAMMA01-416</name>
</gene>
<sequence length="180" mass="20046">AADNGFQAELQKTTMANVYKGAIDEVERTCSALRNGSQLPNWKKEVAAVSSFSKGDTVVRRVISDLWLEKDGVEHYISIKTVAPNLDQSEIAKKDMLLLKAENPVFKTYFALYYNPNGPQRSDYNHSFPMKIFNMHTDECVLIGKDYWGFLGGAGTYEKLLEVFSEVGEGTKSSLAGFGK</sequence>
<evidence type="ECO:0000256" key="6">
    <source>
        <dbReference type="ARBA" id="ARBA00093790"/>
    </source>
</evidence>
<organism evidence="7">
    <name type="scientific">hydrothermal vent metagenome</name>
    <dbReference type="NCBI Taxonomy" id="652676"/>
    <lineage>
        <taxon>unclassified sequences</taxon>
        <taxon>metagenomes</taxon>
        <taxon>ecological metagenomes</taxon>
    </lineage>
</organism>
<keyword evidence="4" id="KW-0378">Hydrolase</keyword>
<dbReference type="AlphaFoldDB" id="A0A3B0WBN1"/>
<name>A0A3B0WBN1_9ZZZZ</name>
<protein>
    <recommendedName>
        <fullName evidence="6">type II site-specific deoxyribonuclease</fullName>
        <ecNumber evidence="6">3.1.21.4</ecNumber>
    </recommendedName>
</protein>
<dbReference type="GO" id="GO:0003677">
    <property type="term" value="F:DNA binding"/>
    <property type="evidence" value="ECO:0007669"/>
    <property type="project" value="InterPro"/>
</dbReference>
<dbReference type="GO" id="GO:0009307">
    <property type="term" value="P:DNA restriction-modification system"/>
    <property type="evidence" value="ECO:0007669"/>
    <property type="project" value="InterPro"/>
</dbReference>
<dbReference type="GO" id="GO:0009036">
    <property type="term" value="F:type II site-specific deoxyribonuclease activity"/>
    <property type="evidence" value="ECO:0007669"/>
    <property type="project" value="InterPro"/>
</dbReference>
<evidence type="ECO:0000256" key="2">
    <source>
        <dbReference type="ARBA" id="ARBA00022747"/>
    </source>
</evidence>
<keyword evidence="1" id="KW-0540">Nuclease</keyword>
<dbReference type="InterPro" id="IPR019045">
    <property type="entry name" value="Restrct_endonuc_II_HinfI"/>
</dbReference>
<reference evidence="7" key="1">
    <citation type="submission" date="2018-06" db="EMBL/GenBank/DDBJ databases">
        <authorList>
            <person name="Zhirakovskaya E."/>
        </authorList>
    </citation>
    <scope>NUCLEOTIDE SEQUENCE</scope>
</reference>
<evidence type="ECO:0000256" key="1">
    <source>
        <dbReference type="ARBA" id="ARBA00022722"/>
    </source>
</evidence>
<dbReference type="Pfam" id="PF09520">
    <property type="entry name" value="RE_TdeIII"/>
    <property type="match status" value="1"/>
</dbReference>
<evidence type="ECO:0000256" key="5">
    <source>
        <dbReference type="ARBA" id="ARBA00093760"/>
    </source>
</evidence>
<dbReference type="EMBL" id="UOEW01000331">
    <property type="protein sequence ID" value="VAW41936.1"/>
    <property type="molecule type" value="Genomic_DNA"/>
</dbReference>